<keyword evidence="12" id="KW-1185">Reference proteome</keyword>
<accession>A0A1E3HJH9</accession>
<keyword evidence="3" id="KW-0813">Transport</keyword>
<comment type="subcellular location">
    <subcellularLocation>
        <location evidence="1">Golgi apparatus membrane</location>
        <topology evidence="1">Multi-pass membrane protein</topology>
    </subcellularLocation>
</comment>
<keyword evidence="5" id="KW-0653">Protein transport</keyword>
<feature type="transmembrane region" description="Helical" evidence="10">
    <location>
        <begin position="180"/>
        <end position="202"/>
    </location>
</feature>
<protein>
    <recommendedName>
        <fullName evidence="13">Integral membrane protein S linking to the trans Golgi network-domain-containing protein</fullName>
    </recommendedName>
</protein>
<feature type="compositionally biased region" description="Basic and acidic residues" evidence="9">
    <location>
        <begin position="241"/>
        <end position="251"/>
    </location>
</feature>
<dbReference type="RefSeq" id="XP_018991884.1">
    <property type="nucleotide sequence ID" value="XM_019139393.1"/>
</dbReference>
<evidence type="ECO:0000256" key="6">
    <source>
        <dbReference type="ARBA" id="ARBA00022989"/>
    </source>
</evidence>
<organism evidence="11 12">
    <name type="scientific">Cryptococcus amylolentus CBS 6039</name>
    <dbReference type="NCBI Taxonomy" id="1295533"/>
    <lineage>
        <taxon>Eukaryota</taxon>
        <taxon>Fungi</taxon>
        <taxon>Dikarya</taxon>
        <taxon>Basidiomycota</taxon>
        <taxon>Agaricomycotina</taxon>
        <taxon>Tremellomycetes</taxon>
        <taxon>Tremellales</taxon>
        <taxon>Cryptococcaceae</taxon>
        <taxon>Cryptococcus</taxon>
    </lineage>
</organism>
<keyword evidence="8 10" id="KW-0472">Membrane</keyword>
<dbReference type="PANTHER" id="PTHR12952:SF0">
    <property type="entry name" value="PROTEIN SYS1 HOMOLOG"/>
    <property type="match status" value="1"/>
</dbReference>
<dbReference type="GeneID" id="30156486"/>
<dbReference type="GO" id="GO:0005802">
    <property type="term" value="C:trans-Golgi network"/>
    <property type="evidence" value="ECO:0007669"/>
    <property type="project" value="TreeGrafter"/>
</dbReference>
<evidence type="ECO:0000256" key="2">
    <source>
        <dbReference type="ARBA" id="ARBA00008160"/>
    </source>
</evidence>
<reference evidence="11 12" key="1">
    <citation type="submission" date="2016-06" db="EMBL/GenBank/DDBJ databases">
        <title>Evolution of pathogenesis and genome organization in the Tremellales.</title>
        <authorList>
            <person name="Cuomo C."/>
            <person name="Litvintseva A."/>
            <person name="Heitman J."/>
            <person name="Chen Y."/>
            <person name="Sun S."/>
            <person name="Springer D."/>
            <person name="Dromer F."/>
            <person name="Young S."/>
            <person name="Zeng Q."/>
            <person name="Chapman S."/>
            <person name="Gujja S."/>
            <person name="Saif S."/>
            <person name="Birren B."/>
        </authorList>
    </citation>
    <scope>NUCLEOTIDE SEQUENCE [LARGE SCALE GENOMIC DNA]</scope>
    <source>
        <strain evidence="11 12">CBS 6039</strain>
    </source>
</reference>
<sequence>MRVQGWDPLLIICQIISLQTIHYLTLSTLVPPFLSTLTSPSLLTYAGGPSTVSHIMDWRELAARPTVHKISFPGVEGWQKLKGAWAGGKKVGSNVEEEGDGDDGVVDLQKEREREEWEYGVDRKRGWIIGATCLIAFAVDIIPLYYLIRRPTHILDFALTLIFNHFILTTYYSASFPTSFFYWIIQALGAVMMIVSAEWLCVQREMKTELDIGFTPNMEEGRALMSDPPFVPSSQAGPSRSRVEEIELAER</sequence>
<evidence type="ECO:0000256" key="3">
    <source>
        <dbReference type="ARBA" id="ARBA00022448"/>
    </source>
</evidence>
<name>A0A1E3HJH9_9TREE</name>
<evidence type="ECO:0000256" key="8">
    <source>
        <dbReference type="ARBA" id="ARBA00023136"/>
    </source>
</evidence>
<dbReference type="GO" id="GO:0006895">
    <property type="term" value="P:Golgi to endosome transport"/>
    <property type="evidence" value="ECO:0007669"/>
    <property type="project" value="TreeGrafter"/>
</dbReference>
<comment type="similarity">
    <text evidence="2">Belongs to the SYS1 family.</text>
</comment>
<keyword evidence="6 10" id="KW-1133">Transmembrane helix</keyword>
<dbReference type="Pfam" id="PF09801">
    <property type="entry name" value="SYS1"/>
    <property type="match status" value="2"/>
</dbReference>
<feature type="transmembrane region" description="Helical" evidence="10">
    <location>
        <begin position="127"/>
        <end position="147"/>
    </location>
</feature>
<dbReference type="PANTHER" id="PTHR12952">
    <property type="entry name" value="SYS1"/>
    <property type="match status" value="1"/>
</dbReference>
<feature type="transmembrane region" description="Helical" evidence="10">
    <location>
        <begin position="154"/>
        <end position="174"/>
    </location>
</feature>
<dbReference type="GO" id="GO:0043001">
    <property type="term" value="P:Golgi to plasma membrane protein transport"/>
    <property type="evidence" value="ECO:0007669"/>
    <property type="project" value="TreeGrafter"/>
</dbReference>
<keyword evidence="4 10" id="KW-0812">Transmembrane</keyword>
<comment type="caution">
    <text evidence="11">The sequence shown here is derived from an EMBL/GenBank/DDBJ whole genome shotgun (WGS) entry which is preliminary data.</text>
</comment>
<feature type="region of interest" description="Disordered" evidence="9">
    <location>
        <begin position="227"/>
        <end position="251"/>
    </location>
</feature>
<gene>
    <name evidence="11" type="ORF">L202_05177</name>
</gene>
<proteinExistence type="inferred from homology"/>
<evidence type="ECO:0000256" key="10">
    <source>
        <dbReference type="SAM" id="Phobius"/>
    </source>
</evidence>
<dbReference type="GO" id="GO:0034067">
    <property type="term" value="P:protein localization to Golgi apparatus"/>
    <property type="evidence" value="ECO:0007669"/>
    <property type="project" value="TreeGrafter"/>
</dbReference>
<dbReference type="OrthoDB" id="542931at2759"/>
<evidence type="ECO:0000313" key="11">
    <source>
        <dbReference type="EMBL" id="ODN76510.1"/>
    </source>
</evidence>
<evidence type="ECO:0000256" key="5">
    <source>
        <dbReference type="ARBA" id="ARBA00022927"/>
    </source>
</evidence>
<dbReference type="STRING" id="1295533.A0A1E3HJH9"/>
<dbReference type="Proteomes" id="UP000094065">
    <property type="component" value="Unassembled WGS sequence"/>
</dbReference>
<dbReference type="GO" id="GO:0000139">
    <property type="term" value="C:Golgi membrane"/>
    <property type="evidence" value="ECO:0007669"/>
    <property type="project" value="UniProtKB-SubCell"/>
</dbReference>
<dbReference type="AlphaFoldDB" id="A0A1E3HJH9"/>
<evidence type="ECO:0000256" key="7">
    <source>
        <dbReference type="ARBA" id="ARBA00023034"/>
    </source>
</evidence>
<keyword evidence="7" id="KW-0333">Golgi apparatus</keyword>
<dbReference type="InterPro" id="IPR019185">
    <property type="entry name" value="Integral_membrane_SYS1-rel"/>
</dbReference>
<dbReference type="GO" id="GO:0005829">
    <property type="term" value="C:cytosol"/>
    <property type="evidence" value="ECO:0007669"/>
    <property type="project" value="GOC"/>
</dbReference>
<evidence type="ECO:0000256" key="1">
    <source>
        <dbReference type="ARBA" id="ARBA00004653"/>
    </source>
</evidence>
<evidence type="ECO:0000256" key="4">
    <source>
        <dbReference type="ARBA" id="ARBA00022692"/>
    </source>
</evidence>
<evidence type="ECO:0000313" key="12">
    <source>
        <dbReference type="Proteomes" id="UP000094065"/>
    </source>
</evidence>
<dbReference type="EMBL" id="AWGJ01000008">
    <property type="protein sequence ID" value="ODN76510.1"/>
    <property type="molecule type" value="Genomic_DNA"/>
</dbReference>
<evidence type="ECO:0000256" key="9">
    <source>
        <dbReference type="SAM" id="MobiDB-lite"/>
    </source>
</evidence>
<evidence type="ECO:0008006" key="13">
    <source>
        <dbReference type="Google" id="ProtNLM"/>
    </source>
</evidence>